<dbReference type="EMBL" id="JBANAX010000194">
    <property type="protein sequence ID" value="KAL1218903.1"/>
    <property type="molecule type" value="Genomic_DNA"/>
</dbReference>
<protein>
    <submittedName>
        <fullName evidence="3">Ubiquitin-ribosomal protein eL40y fusion protein</fullName>
    </submittedName>
</protein>
<keyword evidence="4" id="KW-1185">Reference proteome</keyword>
<gene>
    <name evidence="3" type="ORF">V5N11_010789</name>
</gene>
<dbReference type="SMART" id="SM00213">
    <property type="entry name" value="UBQ"/>
    <property type="match status" value="1"/>
</dbReference>
<evidence type="ECO:0000313" key="3">
    <source>
        <dbReference type="EMBL" id="KAL1218903.1"/>
    </source>
</evidence>
<dbReference type="FunFam" id="3.10.20.90:FF:000160">
    <property type="entry name" value="Polyubiquitin-C"/>
    <property type="match status" value="1"/>
</dbReference>
<dbReference type="PANTHER" id="PTHR10666">
    <property type="entry name" value="UBIQUITIN"/>
    <property type="match status" value="1"/>
</dbReference>
<sequence>MQTSGKTVDINLEVDSSKPIDLKIQEDRTHRIIGPDLHQSEVMQIFESTLTGIERSLFITLEVEGCDTIESVKARIQGKEGIPVDQQMLIFEGRQLQDSLTVSDYNIKNDSTLHLGLHSCLRLEPLGG</sequence>
<dbReference type="InterPro" id="IPR029071">
    <property type="entry name" value="Ubiquitin-like_domsf"/>
</dbReference>
<reference evidence="3 4" key="1">
    <citation type="submission" date="2024-04" db="EMBL/GenBank/DDBJ databases">
        <title>Genome assembly C_amara_ONT_v2.</title>
        <authorList>
            <person name="Yant L."/>
            <person name="Moore C."/>
            <person name="Slenker M."/>
        </authorList>
    </citation>
    <scope>NUCLEOTIDE SEQUENCE [LARGE SCALE GENOMIC DNA]</scope>
    <source>
        <tissue evidence="3">Leaf</tissue>
    </source>
</reference>
<evidence type="ECO:0000313" key="4">
    <source>
        <dbReference type="Proteomes" id="UP001558713"/>
    </source>
</evidence>
<proteinExistence type="predicted"/>
<feature type="domain" description="Ubiquitin-like" evidence="2">
    <location>
        <begin position="43"/>
        <end position="115"/>
    </location>
</feature>
<evidence type="ECO:0000256" key="1">
    <source>
        <dbReference type="ARBA" id="ARBA00022499"/>
    </source>
</evidence>
<dbReference type="Pfam" id="PF00240">
    <property type="entry name" value="ubiquitin"/>
    <property type="match status" value="1"/>
</dbReference>
<dbReference type="Proteomes" id="UP001558713">
    <property type="component" value="Unassembled WGS sequence"/>
</dbReference>
<dbReference type="GO" id="GO:0003729">
    <property type="term" value="F:mRNA binding"/>
    <property type="evidence" value="ECO:0007669"/>
    <property type="project" value="UniProtKB-ARBA"/>
</dbReference>
<dbReference type="InterPro" id="IPR000626">
    <property type="entry name" value="Ubiquitin-like_dom"/>
</dbReference>
<dbReference type="PROSITE" id="PS50053">
    <property type="entry name" value="UBIQUITIN_2"/>
    <property type="match status" value="1"/>
</dbReference>
<evidence type="ECO:0000259" key="2">
    <source>
        <dbReference type="PROSITE" id="PS50053"/>
    </source>
</evidence>
<comment type="caution">
    <text evidence="3">The sequence shown here is derived from an EMBL/GenBank/DDBJ whole genome shotgun (WGS) entry which is preliminary data.</text>
</comment>
<dbReference type="Gene3D" id="3.10.20.90">
    <property type="entry name" value="Phosphatidylinositol 3-kinase Catalytic Subunit, Chain A, domain 1"/>
    <property type="match status" value="1"/>
</dbReference>
<accession>A0ABD1BP03</accession>
<dbReference type="AlphaFoldDB" id="A0ABD1BP03"/>
<keyword evidence="1" id="KW-1017">Isopeptide bond</keyword>
<dbReference type="SUPFAM" id="SSF54236">
    <property type="entry name" value="Ubiquitin-like"/>
    <property type="match status" value="1"/>
</dbReference>
<dbReference type="InterPro" id="IPR050158">
    <property type="entry name" value="Ubiquitin_ubiquitin-like"/>
</dbReference>
<dbReference type="InterPro" id="IPR019956">
    <property type="entry name" value="Ubiquitin_dom"/>
</dbReference>
<dbReference type="PRINTS" id="PR00348">
    <property type="entry name" value="UBIQUITIN"/>
</dbReference>
<name>A0ABD1BP03_CARAN</name>
<organism evidence="3 4">
    <name type="scientific">Cardamine amara subsp. amara</name>
    <dbReference type="NCBI Taxonomy" id="228776"/>
    <lineage>
        <taxon>Eukaryota</taxon>
        <taxon>Viridiplantae</taxon>
        <taxon>Streptophyta</taxon>
        <taxon>Embryophyta</taxon>
        <taxon>Tracheophyta</taxon>
        <taxon>Spermatophyta</taxon>
        <taxon>Magnoliopsida</taxon>
        <taxon>eudicotyledons</taxon>
        <taxon>Gunneridae</taxon>
        <taxon>Pentapetalae</taxon>
        <taxon>rosids</taxon>
        <taxon>malvids</taxon>
        <taxon>Brassicales</taxon>
        <taxon>Brassicaceae</taxon>
        <taxon>Cardamineae</taxon>
        <taxon>Cardamine</taxon>
    </lineage>
</organism>